<dbReference type="Gene3D" id="2.170.150.20">
    <property type="entry name" value="Peptide methionine sulfoxide reductase"/>
    <property type="match status" value="1"/>
</dbReference>
<dbReference type="Proteomes" id="UP000252355">
    <property type="component" value="Unassembled WGS sequence"/>
</dbReference>
<feature type="domain" description="CULT" evidence="1">
    <location>
        <begin position="16"/>
        <end position="118"/>
    </location>
</feature>
<proteinExistence type="predicted"/>
<evidence type="ECO:0000313" key="2">
    <source>
        <dbReference type="EMBL" id="RCK80094.1"/>
    </source>
</evidence>
<dbReference type="EMBL" id="QOQW01000008">
    <property type="protein sequence ID" value="RCK80094.1"/>
    <property type="molecule type" value="Genomic_DNA"/>
</dbReference>
<reference evidence="2 3" key="1">
    <citation type="submission" date="2018-05" db="EMBL/GenBank/DDBJ databases">
        <title>A metagenomic window into the 2 km-deep terrestrial subsurface aquifer revealed taxonomically and functionally diverse microbial community comprising novel uncultured bacterial lineages.</title>
        <authorList>
            <person name="Kadnikov V.V."/>
            <person name="Mardanov A.V."/>
            <person name="Beletsky A.V."/>
            <person name="Banks D."/>
            <person name="Pimenov N.V."/>
            <person name="Frank Y.A."/>
            <person name="Karnachuk O.V."/>
            <person name="Ravin N.V."/>
        </authorList>
    </citation>
    <scope>NUCLEOTIDE SEQUENCE [LARGE SCALE GENOMIC DNA]</scope>
    <source>
        <strain evidence="2">BY5</strain>
    </source>
</reference>
<dbReference type="AlphaFoldDB" id="A0A367ZPM7"/>
<dbReference type="CDD" id="cd15777">
    <property type="entry name" value="CRBN_C_like"/>
    <property type="match status" value="1"/>
</dbReference>
<protein>
    <recommendedName>
        <fullName evidence="1">CULT domain-containing protein</fullName>
    </recommendedName>
</protein>
<organism evidence="2 3">
    <name type="scientific">Candidatus Ozemobacter sibiricus</name>
    <dbReference type="NCBI Taxonomy" id="2268124"/>
    <lineage>
        <taxon>Bacteria</taxon>
        <taxon>Candidatus Ozemobacteria</taxon>
        <taxon>Candidatus Ozemobacterales</taxon>
        <taxon>Candidatus Ozemobacteraceae</taxon>
        <taxon>Candidatus Ozemobacter</taxon>
    </lineage>
</organism>
<accession>A0A367ZPM7</accession>
<comment type="caution">
    <text evidence="2">The sequence shown here is derived from an EMBL/GenBank/DDBJ whole genome shotgun (WGS) entry which is preliminary data.</text>
</comment>
<name>A0A367ZPM7_9BACT</name>
<dbReference type="InterPro" id="IPR034750">
    <property type="entry name" value="CULT"/>
</dbReference>
<sequence>MRTAARVRQDEGRAAPRPIVCAACRHPVTSTAERCEMAGHHRHVFTNPAGFVFEIGCFRQAPGCRALGQPTTEYTWFPGWAWQIAVCRGCGEHLGWAYSTGTFARFHGLILERLHELADASDPANPAG</sequence>
<evidence type="ECO:0000259" key="1">
    <source>
        <dbReference type="PROSITE" id="PS51788"/>
    </source>
</evidence>
<evidence type="ECO:0000313" key="3">
    <source>
        <dbReference type="Proteomes" id="UP000252355"/>
    </source>
</evidence>
<gene>
    <name evidence="2" type="ORF">OZSIB_3598</name>
</gene>
<dbReference type="PROSITE" id="PS51788">
    <property type="entry name" value="CULT"/>
    <property type="match status" value="1"/>
</dbReference>
<dbReference type="FunFam" id="2.170.150.20:FF:000007">
    <property type="entry name" value="Protein cereblon"/>
    <property type="match status" value="1"/>
</dbReference>